<feature type="region of interest" description="Disordered" evidence="1">
    <location>
        <begin position="94"/>
        <end position="137"/>
    </location>
</feature>
<protein>
    <submittedName>
        <fullName evidence="2">Extended synaptotagmin-2</fullName>
    </submittedName>
</protein>
<dbReference type="InterPro" id="IPR051634">
    <property type="entry name" value="Extended_Synaptotagmin"/>
</dbReference>
<dbReference type="PANTHER" id="PTHR45761">
    <property type="entry name" value="EXTENDED SYNAPTOTAGMIN-LIKE PROTEIN 2, ISOFORM C"/>
    <property type="match status" value="1"/>
</dbReference>
<dbReference type="SUPFAM" id="SSF49562">
    <property type="entry name" value="C2 domain (Calcium/lipid-binding domain, CaLB)"/>
    <property type="match status" value="2"/>
</dbReference>
<feature type="region of interest" description="Disordered" evidence="1">
    <location>
        <begin position="153"/>
        <end position="193"/>
    </location>
</feature>
<dbReference type="GO" id="GO:0035091">
    <property type="term" value="F:phosphatidylinositol binding"/>
    <property type="evidence" value="ECO:0007669"/>
    <property type="project" value="TreeGrafter"/>
</dbReference>
<dbReference type="GO" id="GO:0008429">
    <property type="term" value="F:phosphatidylethanolamine binding"/>
    <property type="evidence" value="ECO:0007669"/>
    <property type="project" value="TreeGrafter"/>
</dbReference>
<name>K1Q9D2_MAGGI</name>
<gene>
    <name evidence="2" type="ORF">CGI_10025868</name>
</gene>
<organism evidence="2">
    <name type="scientific">Magallana gigas</name>
    <name type="common">Pacific oyster</name>
    <name type="synonym">Crassostrea gigas</name>
    <dbReference type="NCBI Taxonomy" id="29159"/>
    <lineage>
        <taxon>Eukaryota</taxon>
        <taxon>Metazoa</taxon>
        <taxon>Spiralia</taxon>
        <taxon>Lophotrochozoa</taxon>
        <taxon>Mollusca</taxon>
        <taxon>Bivalvia</taxon>
        <taxon>Autobranchia</taxon>
        <taxon>Pteriomorphia</taxon>
        <taxon>Ostreida</taxon>
        <taxon>Ostreoidea</taxon>
        <taxon>Ostreidae</taxon>
        <taxon>Magallana</taxon>
    </lineage>
</organism>
<dbReference type="PANTHER" id="PTHR45761:SF1">
    <property type="entry name" value="EXTENDED SYNAPTOTAGMIN-LIKE PROTEIN 2, ISOFORM C"/>
    <property type="match status" value="1"/>
</dbReference>
<dbReference type="GO" id="GO:0005544">
    <property type="term" value="F:calcium-dependent phospholipid binding"/>
    <property type="evidence" value="ECO:0007669"/>
    <property type="project" value="TreeGrafter"/>
</dbReference>
<feature type="compositionally biased region" description="Polar residues" evidence="1">
    <location>
        <begin position="166"/>
        <end position="175"/>
    </location>
</feature>
<dbReference type="Gene3D" id="2.60.40.150">
    <property type="entry name" value="C2 domain"/>
    <property type="match status" value="2"/>
</dbReference>
<dbReference type="HOGENOM" id="CLU_858721_0_0_1"/>
<dbReference type="InParanoid" id="K1Q9D2"/>
<dbReference type="GO" id="GO:0005789">
    <property type="term" value="C:endoplasmic reticulum membrane"/>
    <property type="evidence" value="ECO:0007669"/>
    <property type="project" value="TreeGrafter"/>
</dbReference>
<evidence type="ECO:0000256" key="1">
    <source>
        <dbReference type="SAM" id="MobiDB-lite"/>
    </source>
</evidence>
<evidence type="ECO:0000313" key="2">
    <source>
        <dbReference type="EMBL" id="EKC33347.1"/>
    </source>
</evidence>
<dbReference type="EMBL" id="JH818914">
    <property type="protein sequence ID" value="EKC33347.1"/>
    <property type="molecule type" value="Genomic_DNA"/>
</dbReference>
<feature type="compositionally biased region" description="Polar residues" evidence="1">
    <location>
        <begin position="94"/>
        <end position="107"/>
    </location>
</feature>
<sequence length="295" mass="32286">MRKQIAEPSPYVVLSLGPKMFETEEKPNTDSPILDKKNPKESLGDLTIPLKSLLSAPDMTLDQNFSLKNSGLDSKINMRLCLRILTTENNPAWRSEGTILNTNSSSVDPPAAQKEGTTSPDSAQKSKVEPAKTTASGVDPVIKKVEVTQINAAKPEGQVIPPASSGGPNTVTSTEVRQRKTKSSPVPAESDAKGAFGRGRIQLTFRYSAQRQKLVVVVHKCQFEFSLKQEEIADRDLELTIRNDTKFFSSNIKVMGVVTIDLSKMDISKAATEWFDLHPEDSDDAEKPVSVESDV</sequence>
<proteinExistence type="predicted"/>
<dbReference type="InterPro" id="IPR035892">
    <property type="entry name" value="C2_domain_sf"/>
</dbReference>
<dbReference type="InterPro" id="IPR000008">
    <property type="entry name" value="C2_dom"/>
</dbReference>
<accession>K1Q9D2</accession>
<dbReference type="GO" id="GO:0031210">
    <property type="term" value="F:phosphatidylcholine binding"/>
    <property type="evidence" value="ECO:0007669"/>
    <property type="project" value="TreeGrafter"/>
</dbReference>
<dbReference type="Pfam" id="PF00168">
    <property type="entry name" value="C2"/>
    <property type="match status" value="1"/>
</dbReference>
<dbReference type="AlphaFoldDB" id="K1Q9D2"/>
<reference evidence="2" key="1">
    <citation type="journal article" date="2012" name="Nature">
        <title>The oyster genome reveals stress adaptation and complexity of shell formation.</title>
        <authorList>
            <person name="Zhang G."/>
            <person name="Fang X."/>
            <person name="Guo X."/>
            <person name="Li L."/>
            <person name="Luo R."/>
            <person name="Xu F."/>
            <person name="Yang P."/>
            <person name="Zhang L."/>
            <person name="Wang X."/>
            <person name="Qi H."/>
            <person name="Xiong Z."/>
            <person name="Que H."/>
            <person name="Xie Y."/>
            <person name="Holland P.W."/>
            <person name="Paps J."/>
            <person name="Zhu Y."/>
            <person name="Wu F."/>
            <person name="Chen Y."/>
            <person name="Wang J."/>
            <person name="Peng C."/>
            <person name="Meng J."/>
            <person name="Yang L."/>
            <person name="Liu J."/>
            <person name="Wen B."/>
            <person name="Zhang N."/>
            <person name="Huang Z."/>
            <person name="Zhu Q."/>
            <person name="Feng Y."/>
            <person name="Mount A."/>
            <person name="Hedgecock D."/>
            <person name="Xu Z."/>
            <person name="Liu Y."/>
            <person name="Domazet-Loso T."/>
            <person name="Du Y."/>
            <person name="Sun X."/>
            <person name="Zhang S."/>
            <person name="Liu B."/>
            <person name="Cheng P."/>
            <person name="Jiang X."/>
            <person name="Li J."/>
            <person name="Fan D."/>
            <person name="Wang W."/>
            <person name="Fu W."/>
            <person name="Wang T."/>
            <person name="Wang B."/>
            <person name="Zhang J."/>
            <person name="Peng Z."/>
            <person name="Li Y."/>
            <person name="Li N."/>
            <person name="Wang J."/>
            <person name="Chen M."/>
            <person name="He Y."/>
            <person name="Tan F."/>
            <person name="Song X."/>
            <person name="Zheng Q."/>
            <person name="Huang R."/>
            <person name="Yang H."/>
            <person name="Du X."/>
            <person name="Chen L."/>
            <person name="Yang M."/>
            <person name="Gaffney P.M."/>
            <person name="Wang S."/>
            <person name="Luo L."/>
            <person name="She Z."/>
            <person name="Ming Y."/>
            <person name="Huang W."/>
            <person name="Zhang S."/>
            <person name="Huang B."/>
            <person name="Zhang Y."/>
            <person name="Qu T."/>
            <person name="Ni P."/>
            <person name="Miao G."/>
            <person name="Wang J."/>
            <person name="Wang Q."/>
            <person name="Steinberg C.E."/>
            <person name="Wang H."/>
            <person name="Li N."/>
            <person name="Qian L."/>
            <person name="Zhang G."/>
            <person name="Li Y."/>
            <person name="Yang H."/>
            <person name="Liu X."/>
            <person name="Wang J."/>
            <person name="Yin Y."/>
            <person name="Wang J."/>
        </authorList>
    </citation>
    <scope>NUCLEOTIDE SEQUENCE [LARGE SCALE GENOMIC DNA]</scope>
    <source>
        <strain evidence="2">05x7-T-G4-1.051#20</strain>
    </source>
</reference>
<dbReference type="GO" id="GO:0005509">
    <property type="term" value="F:calcium ion binding"/>
    <property type="evidence" value="ECO:0007669"/>
    <property type="project" value="TreeGrafter"/>
</dbReference>